<feature type="non-terminal residue" evidence="2">
    <location>
        <position position="295"/>
    </location>
</feature>
<evidence type="ECO:0000313" key="2">
    <source>
        <dbReference type="EMBL" id="KAB7502060.1"/>
    </source>
</evidence>
<feature type="non-terminal residue" evidence="2">
    <location>
        <position position="1"/>
    </location>
</feature>
<evidence type="ECO:0000256" key="1">
    <source>
        <dbReference type="SAM" id="Phobius"/>
    </source>
</evidence>
<dbReference type="OrthoDB" id="4752984at2759"/>
<comment type="caution">
    <text evidence="2">The sequence shown here is derived from an EMBL/GenBank/DDBJ whole genome shotgun (WGS) entry which is preliminary data.</text>
</comment>
<gene>
    <name evidence="2" type="ORF">Anas_01874</name>
</gene>
<dbReference type="EMBL" id="SEYY01008682">
    <property type="protein sequence ID" value="KAB7502060.1"/>
    <property type="molecule type" value="Genomic_DNA"/>
</dbReference>
<name>A0A5N5TAR9_9CRUS</name>
<protein>
    <submittedName>
        <fullName evidence="2">Uncharacterized protein</fullName>
    </submittedName>
</protein>
<keyword evidence="1" id="KW-0812">Transmembrane</keyword>
<keyword evidence="3" id="KW-1185">Reference proteome</keyword>
<dbReference type="Proteomes" id="UP000326759">
    <property type="component" value="Unassembled WGS sequence"/>
</dbReference>
<reference evidence="2 3" key="1">
    <citation type="journal article" date="2019" name="PLoS Biol.">
        <title>Sex chromosomes control vertical transmission of feminizing Wolbachia symbionts in an isopod.</title>
        <authorList>
            <person name="Becking T."/>
            <person name="Chebbi M.A."/>
            <person name="Giraud I."/>
            <person name="Moumen B."/>
            <person name="Laverre T."/>
            <person name="Caubet Y."/>
            <person name="Peccoud J."/>
            <person name="Gilbert C."/>
            <person name="Cordaux R."/>
        </authorList>
    </citation>
    <scope>NUCLEOTIDE SEQUENCE [LARGE SCALE GENOMIC DNA]</scope>
    <source>
        <strain evidence="2">ANa2</strain>
        <tissue evidence="2">Whole body excluding digestive tract and cuticle</tissue>
    </source>
</reference>
<dbReference type="AlphaFoldDB" id="A0A5N5TAR9"/>
<organism evidence="2 3">
    <name type="scientific">Armadillidium nasatum</name>
    <dbReference type="NCBI Taxonomy" id="96803"/>
    <lineage>
        <taxon>Eukaryota</taxon>
        <taxon>Metazoa</taxon>
        <taxon>Ecdysozoa</taxon>
        <taxon>Arthropoda</taxon>
        <taxon>Crustacea</taxon>
        <taxon>Multicrustacea</taxon>
        <taxon>Malacostraca</taxon>
        <taxon>Eumalacostraca</taxon>
        <taxon>Peracarida</taxon>
        <taxon>Isopoda</taxon>
        <taxon>Oniscidea</taxon>
        <taxon>Crinocheta</taxon>
        <taxon>Armadillidiidae</taxon>
        <taxon>Armadillidium</taxon>
    </lineage>
</organism>
<feature type="transmembrane region" description="Helical" evidence="1">
    <location>
        <begin position="133"/>
        <end position="157"/>
    </location>
</feature>
<evidence type="ECO:0000313" key="3">
    <source>
        <dbReference type="Proteomes" id="UP000326759"/>
    </source>
</evidence>
<feature type="transmembrane region" description="Helical" evidence="1">
    <location>
        <begin position="205"/>
        <end position="227"/>
    </location>
</feature>
<feature type="transmembrane region" description="Helical" evidence="1">
    <location>
        <begin position="234"/>
        <end position="255"/>
    </location>
</feature>
<sequence>ILILFTIRVKELISNGGKIISIFWQLILVPFLSLKNVIKLLLTTITIPFMCIWIILYNVHEFYTTFEGFRITTNQIAFFMICEKYFSPEARLSSLHFLLFYTVLAYLQRSLVTRQWSQSFYETNIRNFLKLTTWFIAVRLAKGVAMAFVLIIFTMHFNDIEPSLPFLGMTFLYFILTQKKWTGNENIISWIKSLRIDHLEEEEEFWVPFYCRVIPIALSGLYIGLLLVTTRHEVLCLVTTYTNIISPIILLKISYDEKNATHFGTFILFRRATAKELLENPTCAVCLDSMRTARF</sequence>
<proteinExistence type="predicted"/>
<feature type="transmembrane region" description="Helical" evidence="1">
    <location>
        <begin position="12"/>
        <end position="33"/>
    </location>
</feature>
<feature type="transmembrane region" description="Helical" evidence="1">
    <location>
        <begin position="40"/>
        <end position="59"/>
    </location>
</feature>
<keyword evidence="1" id="KW-0472">Membrane</keyword>
<accession>A0A5N5TAR9</accession>
<keyword evidence="1" id="KW-1133">Transmembrane helix</keyword>